<dbReference type="InParanoid" id="A0A420WEM5"/>
<comment type="caution">
    <text evidence="3">The sequence shown here is derived from an EMBL/GenBank/DDBJ whole genome shotgun (WGS) entry which is preliminary data.</text>
</comment>
<dbReference type="InterPro" id="IPR058058">
    <property type="entry name" value="CBU_0592-like"/>
</dbReference>
<dbReference type="OrthoDB" id="6625330at2"/>
<dbReference type="AlphaFoldDB" id="A0A420WEM5"/>
<keyword evidence="4" id="KW-1185">Reference proteome</keyword>
<name>A0A420WEM5_9PROT</name>
<evidence type="ECO:0000256" key="1">
    <source>
        <dbReference type="SAM" id="Phobius"/>
    </source>
</evidence>
<dbReference type="Pfam" id="PF26604">
    <property type="entry name" value="CBU_0592"/>
    <property type="match status" value="1"/>
</dbReference>
<protein>
    <recommendedName>
        <fullName evidence="2">CBU-0592-like domain-containing protein</fullName>
    </recommendedName>
</protein>
<gene>
    <name evidence="3" type="ORF">DES40_2175</name>
</gene>
<feature type="transmembrane region" description="Helical" evidence="1">
    <location>
        <begin position="55"/>
        <end position="73"/>
    </location>
</feature>
<keyword evidence="1" id="KW-1133">Transmembrane helix</keyword>
<sequence length="82" mass="9108">MTLYDAIGILGVSFVLLSYGLLQIEKIDPKSMLYSAMNLCGAVLILVSLYFSFNLASFIIEIAWLSISAYGLIKAWRLRGKV</sequence>
<reference evidence="3 4" key="1">
    <citation type="submission" date="2018-10" db="EMBL/GenBank/DDBJ databases">
        <title>Genomic Encyclopedia of Type Strains, Phase IV (KMG-IV): sequencing the most valuable type-strain genomes for metagenomic binning, comparative biology and taxonomic classification.</title>
        <authorList>
            <person name="Goeker M."/>
        </authorList>
    </citation>
    <scope>NUCLEOTIDE SEQUENCE [LARGE SCALE GENOMIC DNA]</scope>
    <source>
        <strain evidence="3 4">DSM 22008</strain>
    </source>
</reference>
<evidence type="ECO:0000259" key="2">
    <source>
        <dbReference type="Pfam" id="PF26604"/>
    </source>
</evidence>
<dbReference type="EMBL" id="RBII01000002">
    <property type="protein sequence ID" value="RKQ69375.1"/>
    <property type="molecule type" value="Genomic_DNA"/>
</dbReference>
<feature type="domain" description="CBU-0592-like" evidence="2">
    <location>
        <begin position="4"/>
        <end position="78"/>
    </location>
</feature>
<accession>A0A420WEM5</accession>
<proteinExistence type="predicted"/>
<organism evidence="3 4">
    <name type="scientific">Litorimonas taeanensis</name>
    <dbReference type="NCBI Taxonomy" id="568099"/>
    <lineage>
        <taxon>Bacteria</taxon>
        <taxon>Pseudomonadati</taxon>
        <taxon>Pseudomonadota</taxon>
        <taxon>Alphaproteobacteria</taxon>
        <taxon>Maricaulales</taxon>
        <taxon>Robiginitomaculaceae</taxon>
    </lineage>
</organism>
<feature type="transmembrane region" description="Helical" evidence="1">
    <location>
        <begin position="6"/>
        <end position="24"/>
    </location>
</feature>
<keyword evidence="1" id="KW-0472">Membrane</keyword>
<keyword evidence="1" id="KW-0812">Transmembrane</keyword>
<dbReference type="Proteomes" id="UP000282211">
    <property type="component" value="Unassembled WGS sequence"/>
</dbReference>
<evidence type="ECO:0000313" key="4">
    <source>
        <dbReference type="Proteomes" id="UP000282211"/>
    </source>
</evidence>
<evidence type="ECO:0000313" key="3">
    <source>
        <dbReference type="EMBL" id="RKQ69375.1"/>
    </source>
</evidence>
<dbReference type="RefSeq" id="WP_121101969.1">
    <property type="nucleotide sequence ID" value="NZ_RBII01000002.1"/>
</dbReference>
<dbReference type="NCBIfam" id="NF047864">
    <property type="entry name" value="CBU_0592_membra"/>
    <property type="match status" value="1"/>
</dbReference>